<name>A0A4R6RL82_9HYPH</name>
<evidence type="ECO:0000313" key="2">
    <source>
        <dbReference type="EMBL" id="TDP87242.1"/>
    </source>
</evidence>
<protein>
    <submittedName>
        <fullName evidence="2">Uncharacterized protein</fullName>
    </submittedName>
</protein>
<reference evidence="2 3" key="1">
    <citation type="submission" date="2019-03" db="EMBL/GenBank/DDBJ databases">
        <title>Genomic Encyclopedia of Type Strains, Phase IV (KMG-IV): sequencing the most valuable type-strain genomes for metagenomic binning, comparative biology and taxonomic classification.</title>
        <authorList>
            <person name="Goeker M."/>
        </authorList>
    </citation>
    <scope>NUCLEOTIDE SEQUENCE [LARGE SCALE GENOMIC DNA]</scope>
    <source>
        <strain evidence="2 3">DSM 102969</strain>
    </source>
</reference>
<keyword evidence="3" id="KW-1185">Reference proteome</keyword>
<gene>
    <name evidence="2" type="ORF">EDD54_1131</name>
</gene>
<accession>A0A4R6RL82</accession>
<feature type="region of interest" description="Disordered" evidence="1">
    <location>
        <begin position="1"/>
        <end position="37"/>
    </location>
</feature>
<evidence type="ECO:0000313" key="3">
    <source>
        <dbReference type="Proteomes" id="UP000294547"/>
    </source>
</evidence>
<dbReference type="EMBL" id="SNXY01000006">
    <property type="protein sequence ID" value="TDP87242.1"/>
    <property type="molecule type" value="Genomic_DNA"/>
</dbReference>
<comment type="caution">
    <text evidence="2">The sequence shown here is derived from an EMBL/GenBank/DDBJ whole genome shotgun (WGS) entry which is preliminary data.</text>
</comment>
<sequence length="37" mass="3327">MTTALPAAVGAGRGEAPADSGGPPADPVVARAPGGSP</sequence>
<dbReference type="Proteomes" id="UP000294547">
    <property type="component" value="Unassembled WGS sequence"/>
</dbReference>
<evidence type="ECO:0000256" key="1">
    <source>
        <dbReference type="SAM" id="MobiDB-lite"/>
    </source>
</evidence>
<proteinExistence type="predicted"/>
<organism evidence="2 3">
    <name type="scientific">Oharaeibacter diazotrophicus</name>
    <dbReference type="NCBI Taxonomy" id="1920512"/>
    <lineage>
        <taxon>Bacteria</taxon>
        <taxon>Pseudomonadati</taxon>
        <taxon>Pseudomonadota</taxon>
        <taxon>Alphaproteobacteria</taxon>
        <taxon>Hyphomicrobiales</taxon>
        <taxon>Pleomorphomonadaceae</taxon>
        <taxon>Oharaeibacter</taxon>
    </lineage>
</organism>
<dbReference type="AlphaFoldDB" id="A0A4R6RL82"/>